<organism evidence="2 3">
    <name type="scientific">Agrobacterium deltaense Zutra 3/1</name>
    <dbReference type="NCBI Taxonomy" id="1183427"/>
    <lineage>
        <taxon>Bacteria</taxon>
        <taxon>Pseudomonadati</taxon>
        <taxon>Pseudomonadota</taxon>
        <taxon>Alphaproteobacteria</taxon>
        <taxon>Hyphomicrobiales</taxon>
        <taxon>Rhizobiaceae</taxon>
        <taxon>Rhizobium/Agrobacterium group</taxon>
        <taxon>Agrobacterium</taxon>
    </lineage>
</organism>
<evidence type="ECO:0000259" key="1">
    <source>
        <dbReference type="SMART" id="SM00470"/>
    </source>
</evidence>
<dbReference type="InterPro" id="IPR011111">
    <property type="entry name" value="Plasmid_RepB"/>
</dbReference>
<dbReference type="SUPFAM" id="SSF109709">
    <property type="entry name" value="KorB DNA-binding domain-like"/>
    <property type="match status" value="1"/>
</dbReference>
<evidence type="ECO:0000313" key="3">
    <source>
        <dbReference type="Proteomes" id="UP000191987"/>
    </source>
</evidence>
<dbReference type="SUPFAM" id="SSF110849">
    <property type="entry name" value="ParB/Sulfiredoxin"/>
    <property type="match status" value="1"/>
</dbReference>
<dbReference type="InterPro" id="IPR050336">
    <property type="entry name" value="Chromosome_partition/occlusion"/>
</dbReference>
<dbReference type="Pfam" id="PF07506">
    <property type="entry name" value="RepB"/>
    <property type="match status" value="1"/>
</dbReference>
<dbReference type="InterPro" id="IPR036086">
    <property type="entry name" value="ParB/Sulfiredoxin_sf"/>
</dbReference>
<accession>A0A1S7S406</accession>
<dbReference type="EMBL" id="FBWG01000049">
    <property type="protein sequence ID" value="CUX62041.1"/>
    <property type="molecule type" value="Genomic_DNA"/>
</dbReference>
<dbReference type="Gene3D" id="3.90.1530.30">
    <property type="match status" value="1"/>
</dbReference>
<gene>
    <name evidence="2" type="ORF">AGR7C_pAt0158</name>
</gene>
<dbReference type="SMART" id="SM00470">
    <property type="entry name" value="ParB"/>
    <property type="match status" value="1"/>
</dbReference>
<evidence type="ECO:0000313" key="2">
    <source>
        <dbReference type="EMBL" id="CUX62041.1"/>
    </source>
</evidence>
<dbReference type="Gene3D" id="1.10.10.2830">
    <property type="match status" value="1"/>
</dbReference>
<dbReference type="GO" id="GO:0005694">
    <property type="term" value="C:chromosome"/>
    <property type="evidence" value="ECO:0007669"/>
    <property type="project" value="TreeGrafter"/>
</dbReference>
<proteinExistence type="predicted"/>
<dbReference type="PANTHER" id="PTHR33375">
    <property type="entry name" value="CHROMOSOME-PARTITIONING PROTEIN PARB-RELATED"/>
    <property type="match status" value="1"/>
</dbReference>
<dbReference type="Proteomes" id="UP000191987">
    <property type="component" value="Unassembled WGS sequence"/>
</dbReference>
<dbReference type="Pfam" id="PF02195">
    <property type="entry name" value="ParB_N"/>
    <property type="match status" value="1"/>
</dbReference>
<sequence length="302" mass="33608">MSALHSSHIEMIPISRISVLNPRARNKRQHRDIVNNIEAVGLKRPITVSRHNGPGGPRYDLVCGEGRLEAFQMLGQSEIPAVVIEASEDKCLVMSLVENIARRTPRPIDLMREIGALRARGYTDAAIAKRIGVGAQWVYMIAALLEKGEERLVAAVETGLIPITLAMEISRAETEEAQSLLLDAYEAGQLRGKKLAAVRRLLDVRMRAQGKGIQQGRFGRKATGKRMTAHDLMQVYQREAEKQRLLIKKSDFAQTRLLFIVEAMKDLIADESFLNLLRAEGLATMPKALSSRISGGHDERWA</sequence>
<reference evidence="2 3" key="1">
    <citation type="submission" date="2016-01" db="EMBL/GenBank/DDBJ databases">
        <authorList>
            <person name="Oliw E.H."/>
        </authorList>
    </citation>
    <scope>NUCLEOTIDE SEQUENCE [LARGE SCALE GENOMIC DNA]</scope>
    <source>
        <strain evidence="2 3">Zutra 3-1</strain>
    </source>
</reference>
<feature type="domain" description="ParB-like N-terminal" evidence="1">
    <location>
        <begin position="10"/>
        <end position="100"/>
    </location>
</feature>
<dbReference type="AlphaFoldDB" id="A0A1S7S406"/>
<dbReference type="PANTHER" id="PTHR33375:SF1">
    <property type="entry name" value="CHROMOSOME-PARTITIONING PROTEIN PARB-RELATED"/>
    <property type="match status" value="1"/>
</dbReference>
<name>A0A1S7S406_9HYPH</name>
<dbReference type="GO" id="GO:0007059">
    <property type="term" value="P:chromosome segregation"/>
    <property type="evidence" value="ECO:0007669"/>
    <property type="project" value="TreeGrafter"/>
</dbReference>
<dbReference type="RefSeq" id="WP_035243664.1">
    <property type="nucleotide sequence ID" value="NZ_LT009750.1"/>
</dbReference>
<dbReference type="InterPro" id="IPR003115">
    <property type="entry name" value="ParB_N"/>
</dbReference>
<dbReference type="CDD" id="cd16411">
    <property type="entry name" value="ParB_N_like"/>
    <property type="match status" value="1"/>
</dbReference>
<protein>
    <submittedName>
        <fullName evidence="2">ParB family protein</fullName>
    </submittedName>
</protein>